<dbReference type="PANTHER" id="PTHR35040">
    <property type="match status" value="1"/>
</dbReference>
<feature type="region of interest" description="Disordered" evidence="1">
    <location>
        <begin position="142"/>
        <end position="166"/>
    </location>
</feature>
<evidence type="ECO:0000313" key="2">
    <source>
        <dbReference type="EMBL" id="PHH70075.1"/>
    </source>
</evidence>
<dbReference type="InterPro" id="IPR021986">
    <property type="entry name" value="Spherulin4"/>
</dbReference>
<keyword evidence="3" id="KW-1185">Reference proteome</keyword>
<organism evidence="2 3">
    <name type="scientific">Ophiocordyceps australis</name>
    <dbReference type="NCBI Taxonomy" id="1399860"/>
    <lineage>
        <taxon>Eukaryota</taxon>
        <taxon>Fungi</taxon>
        <taxon>Dikarya</taxon>
        <taxon>Ascomycota</taxon>
        <taxon>Pezizomycotina</taxon>
        <taxon>Sordariomycetes</taxon>
        <taxon>Hypocreomycetidae</taxon>
        <taxon>Hypocreales</taxon>
        <taxon>Ophiocordycipitaceae</taxon>
        <taxon>Ophiocordyceps</taxon>
    </lineage>
</organism>
<sequence>MAAPFILVPLYMYPLEQAWEPLFQAARAHRELRFVAVVNPASGPGADALPDQSYIAALRRLADEPNIEAVGYVYCSYGARHPAAACADMDAYCGWRINGRPVIGGVFFDEAPAANDKVDYMHHLAQHANKTWRALHHLDHAAAQHPDHHSDSDDSPAGDTTVQDTSPPHALVILNPGVAVPLAYFAHCDHIVVFEGSEAEWQRRCIKEPGLHSILSDHHALSKAVAIVHSIQPSHRRLDRFISFLQNSPKKQADLDSTLTQIRALGLVGLYLTDQLDGGYTRWPAAWMQLADAVAQWLP</sequence>
<dbReference type="Proteomes" id="UP000224854">
    <property type="component" value="Unassembled WGS sequence"/>
</dbReference>
<name>A0A2C5YKN6_9HYPO</name>
<proteinExistence type="predicted"/>
<dbReference type="EMBL" id="NJEU01000847">
    <property type="protein sequence ID" value="PHH70075.1"/>
    <property type="molecule type" value="Genomic_DNA"/>
</dbReference>
<dbReference type="OrthoDB" id="5342184at2759"/>
<gene>
    <name evidence="2" type="ORF">CDD82_7353</name>
</gene>
<evidence type="ECO:0000313" key="3">
    <source>
        <dbReference type="Proteomes" id="UP000224854"/>
    </source>
</evidence>
<accession>A0A2C5YKN6</accession>
<evidence type="ECO:0000256" key="1">
    <source>
        <dbReference type="SAM" id="MobiDB-lite"/>
    </source>
</evidence>
<protein>
    <recommendedName>
        <fullName evidence="4">Spherulation-specific family 4</fullName>
    </recommendedName>
</protein>
<dbReference type="PANTHER" id="PTHR35040:SF9">
    <property type="entry name" value="4-LIKE CELL SURFACE PROTEIN, PUTATIVE (AFU_ORTHOLOGUE AFUA_4G14080)-RELATED"/>
    <property type="match status" value="1"/>
</dbReference>
<dbReference type="Pfam" id="PF12138">
    <property type="entry name" value="Spherulin4"/>
    <property type="match status" value="1"/>
</dbReference>
<comment type="caution">
    <text evidence="2">The sequence shown here is derived from an EMBL/GenBank/DDBJ whole genome shotgun (WGS) entry which is preliminary data.</text>
</comment>
<evidence type="ECO:0008006" key="4">
    <source>
        <dbReference type="Google" id="ProtNLM"/>
    </source>
</evidence>
<reference evidence="2 3" key="1">
    <citation type="submission" date="2017-06" db="EMBL/GenBank/DDBJ databases">
        <title>Ant-infecting Ophiocordyceps genomes reveal a high diversity of potential behavioral manipulation genes and a possible major role for enterotoxins.</title>
        <authorList>
            <person name="De Bekker C."/>
            <person name="Evans H.C."/>
            <person name="Brachmann A."/>
            <person name="Hughes D.P."/>
        </authorList>
    </citation>
    <scope>NUCLEOTIDE SEQUENCE [LARGE SCALE GENOMIC DNA]</scope>
    <source>
        <strain evidence="2 3">1348a</strain>
    </source>
</reference>
<dbReference type="AlphaFoldDB" id="A0A2C5YKN6"/>
<feature type="compositionally biased region" description="Basic and acidic residues" evidence="1">
    <location>
        <begin position="142"/>
        <end position="152"/>
    </location>
</feature>